<dbReference type="OrthoDB" id="4954742at2"/>
<dbReference type="Gene3D" id="3.90.1140.10">
    <property type="entry name" value="Cyclic phosphodiesterase"/>
    <property type="match status" value="1"/>
</dbReference>
<dbReference type="AlphaFoldDB" id="A0A521EPX4"/>
<protein>
    <submittedName>
        <fullName evidence="1">Putative phosphonate metabolism protein</fullName>
    </submittedName>
</protein>
<dbReference type="NCBIfam" id="TIGR03223">
    <property type="entry name" value="Phn_opern_protn"/>
    <property type="match status" value="1"/>
</dbReference>
<name>A0A521EPX4_9RHOB</name>
<organism evidence="1 2">
    <name type="scientific">Thalassovita litoralis</name>
    <dbReference type="NCBI Taxonomy" id="1010611"/>
    <lineage>
        <taxon>Bacteria</taxon>
        <taxon>Pseudomonadati</taxon>
        <taxon>Pseudomonadota</taxon>
        <taxon>Alphaproteobacteria</taxon>
        <taxon>Rhodobacterales</taxon>
        <taxon>Roseobacteraceae</taxon>
        <taxon>Thalassovita</taxon>
    </lineage>
</organism>
<reference evidence="1 2" key="1">
    <citation type="submission" date="2017-05" db="EMBL/GenBank/DDBJ databases">
        <authorList>
            <person name="Varghese N."/>
            <person name="Submissions S."/>
        </authorList>
    </citation>
    <scope>NUCLEOTIDE SEQUENCE [LARGE SCALE GENOMIC DNA]</scope>
    <source>
        <strain evidence="1 2">DSM 29506</strain>
    </source>
</reference>
<evidence type="ECO:0000313" key="2">
    <source>
        <dbReference type="Proteomes" id="UP000316030"/>
    </source>
</evidence>
<evidence type="ECO:0000313" key="1">
    <source>
        <dbReference type="EMBL" id="SMO85978.1"/>
    </source>
</evidence>
<keyword evidence="2" id="KW-1185">Reference proteome</keyword>
<gene>
    <name evidence="1" type="ORF">SAMN06265173_11848</name>
</gene>
<dbReference type="Pfam" id="PF06299">
    <property type="entry name" value="DUF1045"/>
    <property type="match status" value="1"/>
</dbReference>
<proteinExistence type="predicted"/>
<dbReference type="Proteomes" id="UP000316030">
    <property type="component" value="Unassembled WGS sequence"/>
</dbReference>
<dbReference type="RefSeq" id="WP_142493989.1">
    <property type="nucleotide sequence ID" value="NZ_FXTO01000018.1"/>
</dbReference>
<dbReference type="PIRSF" id="PIRSF033328">
    <property type="entry name" value="Phest_Mll4975"/>
    <property type="match status" value="1"/>
</dbReference>
<dbReference type="InterPro" id="IPR009389">
    <property type="entry name" value="DUF1045"/>
</dbReference>
<dbReference type="EMBL" id="FXTO01000018">
    <property type="protein sequence ID" value="SMO85978.1"/>
    <property type="molecule type" value="Genomic_DNA"/>
</dbReference>
<accession>A0A521EPX4</accession>
<sequence>MTNFKRFAIYYAPEPGPLAEFGANWLGWDLAHGIPAPHPHMDGLDIPALTATPRKYGLHGTVKPPFVLAQGTDFPALAQATETLCARLPAATLDGLALTRLGGFLALTVTGDTAALSALAAQVVEGLDSFRAPPSDAELARRRKANLSPQQDTLLTRWGYPYVMEEFRFHITLTGKMPRDTAETIRQRLEPIARPLLPNPFTVTSLCLVGEDENGMFHLIHRYALSG</sequence>